<evidence type="ECO:0000313" key="2">
    <source>
        <dbReference type="EMBL" id="KAK3295517.1"/>
    </source>
</evidence>
<comment type="caution">
    <text evidence="2">The sequence shown here is derived from an EMBL/GenBank/DDBJ whole genome shotgun (WGS) entry which is preliminary data.</text>
</comment>
<gene>
    <name evidence="2" type="ORF">B0H64DRAFT_147913</name>
</gene>
<reference evidence="2" key="1">
    <citation type="journal article" date="2023" name="Mol. Phylogenet. Evol.">
        <title>Genome-scale phylogeny and comparative genomics of the fungal order Sordariales.</title>
        <authorList>
            <person name="Hensen N."/>
            <person name="Bonometti L."/>
            <person name="Westerberg I."/>
            <person name="Brannstrom I.O."/>
            <person name="Guillou S."/>
            <person name="Cros-Aarteil S."/>
            <person name="Calhoun S."/>
            <person name="Haridas S."/>
            <person name="Kuo A."/>
            <person name="Mondo S."/>
            <person name="Pangilinan J."/>
            <person name="Riley R."/>
            <person name="LaButti K."/>
            <person name="Andreopoulos B."/>
            <person name="Lipzen A."/>
            <person name="Chen C."/>
            <person name="Yan M."/>
            <person name="Daum C."/>
            <person name="Ng V."/>
            <person name="Clum A."/>
            <person name="Steindorff A."/>
            <person name="Ohm R.A."/>
            <person name="Martin F."/>
            <person name="Silar P."/>
            <person name="Natvig D.O."/>
            <person name="Lalanne C."/>
            <person name="Gautier V."/>
            <person name="Ament-Velasquez S.L."/>
            <person name="Kruys A."/>
            <person name="Hutchinson M.I."/>
            <person name="Powell A.J."/>
            <person name="Barry K."/>
            <person name="Miller A.N."/>
            <person name="Grigoriev I.V."/>
            <person name="Debuchy R."/>
            <person name="Gladieux P."/>
            <person name="Hiltunen Thoren M."/>
            <person name="Johannesson H."/>
        </authorList>
    </citation>
    <scope>NUCLEOTIDE SEQUENCE</scope>
    <source>
        <strain evidence="2">CBS 168.71</strain>
    </source>
</reference>
<name>A0AAE0LS70_9PEZI</name>
<feature type="compositionally biased region" description="Polar residues" evidence="1">
    <location>
        <begin position="52"/>
        <end position="63"/>
    </location>
</feature>
<feature type="compositionally biased region" description="Polar residues" evidence="1">
    <location>
        <begin position="1"/>
        <end position="11"/>
    </location>
</feature>
<accession>A0AAE0LS70</accession>
<sequence length="115" mass="12166">MHCLNYNNSPVSGGKGSILPRLAGRPAPVPSGPNRREKPQARGIKPDAAPCSGQQTGQTDSYNLLPQSFAGRRSPTAARICRSFAYPVCMRCAGLPVSDPILCLLSGPGYWAGRV</sequence>
<reference evidence="2" key="2">
    <citation type="submission" date="2023-06" db="EMBL/GenBank/DDBJ databases">
        <authorList>
            <consortium name="Lawrence Berkeley National Laboratory"/>
            <person name="Haridas S."/>
            <person name="Hensen N."/>
            <person name="Bonometti L."/>
            <person name="Westerberg I."/>
            <person name="Brannstrom I.O."/>
            <person name="Guillou S."/>
            <person name="Cros-Aarteil S."/>
            <person name="Calhoun S."/>
            <person name="Kuo A."/>
            <person name="Mondo S."/>
            <person name="Pangilinan J."/>
            <person name="Riley R."/>
            <person name="Labutti K."/>
            <person name="Andreopoulos B."/>
            <person name="Lipzen A."/>
            <person name="Chen C."/>
            <person name="Yanf M."/>
            <person name="Daum C."/>
            <person name="Ng V."/>
            <person name="Clum A."/>
            <person name="Steindorff A."/>
            <person name="Ohm R."/>
            <person name="Martin F."/>
            <person name="Silar P."/>
            <person name="Natvig D."/>
            <person name="Lalanne C."/>
            <person name="Gautier V."/>
            <person name="Ament-Velasquez S.L."/>
            <person name="Kruys A."/>
            <person name="Hutchinson M.I."/>
            <person name="Powell A.J."/>
            <person name="Barry K."/>
            <person name="Miller A.N."/>
            <person name="Grigoriev I.V."/>
            <person name="Debuchy R."/>
            <person name="Gladieux P."/>
            <person name="Thoren M.H."/>
            <person name="Johannesson H."/>
        </authorList>
    </citation>
    <scope>NUCLEOTIDE SEQUENCE</scope>
    <source>
        <strain evidence="2">CBS 168.71</strain>
    </source>
</reference>
<proteinExistence type="predicted"/>
<evidence type="ECO:0000313" key="3">
    <source>
        <dbReference type="Proteomes" id="UP001278766"/>
    </source>
</evidence>
<feature type="region of interest" description="Disordered" evidence="1">
    <location>
        <begin position="1"/>
        <end position="63"/>
    </location>
</feature>
<dbReference type="GeneID" id="87835328"/>
<dbReference type="AlphaFoldDB" id="A0AAE0LS70"/>
<organism evidence="2 3">
    <name type="scientific">Chaetomium fimeti</name>
    <dbReference type="NCBI Taxonomy" id="1854472"/>
    <lineage>
        <taxon>Eukaryota</taxon>
        <taxon>Fungi</taxon>
        <taxon>Dikarya</taxon>
        <taxon>Ascomycota</taxon>
        <taxon>Pezizomycotina</taxon>
        <taxon>Sordariomycetes</taxon>
        <taxon>Sordariomycetidae</taxon>
        <taxon>Sordariales</taxon>
        <taxon>Chaetomiaceae</taxon>
        <taxon>Chaetomium</taxon>
    </lineage>
</organism>
<keyword evidence="3" id="KW-1185">Reference proteome</keyword>
<protein>
    <submittedName>
        <fullName evidence="2">Uncharacterized protein</fullName>
    </submittedName>
</protein>
<dbReference type="EMBL" id="JAUEPN010000004">
    <property type="protein sequence ID" value="KAK3295517.1"/>
    <property type="molecule type" value="Genomic_DNA"/>
</dbReference>
<dbReference type="Proteomes" id="UP001278766">
    <property type="component" value="Unassembled WGS sequence"/>
</dbReference>
<evidence type="ECO:0000256" key="1">
    <source>
        <dbReference type="SAM" id="MobiDB-lite"/>
    </source>
</evidence>
<dbReference type="RefSeq" id="XP_062659031.1">
    <property type="nucleotide sequence ID" value="XM_062798380.1"/>
</dbReference>